<dbReference type="GO" id="GO:0005886">
    <property type="term" value="C:plasma membrane"/>
    <property type="evidence" value="ECO:0007669"/>
    <property type="project" value="TreeGrafter"/>
</dbReference>
<dbReference type="Gene3D" id="1.10.287.770">
    <property type="entry name" value="YojJ-like"/>
    <property type="match status" value="1"/>
</dbReference>
<comment type="similarity">
    <text evidence="2 12">Belongs to the amiloride-sensitive sodium channel (TC 1.A.6) family.</text>
</comment>
<keyword evidence="15" id="KW-1185">Reference proteome</keyword>
<sequence length="519" mass="61061">MRKNKEIKTLKYLSKISTIHGLSYIGDKRVSRSCRFLWILSLVVSCSWSFFYLLKVYEKVFIAPDISVKIGYVPLKHFPFPAITICPHNKFPHTTINYKENLLKIKRAENVSKLIEAQIEVALQSCQLGVYDLEDVELNISSEHLVYNLSQYQYFIDDMIPVSCFDTCSESSRTFYSRFLTFQGFCASFNLMNFDEIFTKEMSRDFFFNRVQSELSWDLTNGYSNNESDYPYRMSNGNYKSFDAILLQDNGNVDKDCSGFRRGYEVYWHLPNEVLTHWHSSININNINKDNQIYLRTKSFKMSPELQKYNVKYRQCYFDGEKKLKFFKIYTEKNCKFECLANFTLNKHGCVRYFMPRDKSTPLCTSKDLQAVSFTEIDFEDNADGHQCDCYPPCNNIQYELFSWAEINLLPDMNFGEHFDFRRIRNIDFEDELKDFDRTRTTSFSIKAVKEKVEERTSFSAYQMQQFISDFGGLLSLAMGCSILSIVELIYNAFNIKNEPEDETEEKVEEKGYLSETQL</sequence>
<feature type="transmembrane region" description="Helical" evidence="13">
    <location>
        <begin position="36"/>
        <end position="54"/>
    </location>
</feature>
<keyword evidence="7" id="KW-0915">Sodium</keyword>
<accession>A0A9N9S796</accession>
<evidence type="ECO:0000256" key="1">
    <source>
        <dbReference type="ARBA" id="ARBA00004141"/>
    </source>
</evidence>
<proteinExistence type="inferred from homology"/>
<evidence type="ECO:0000313" key="15">
    <source>
        <dbReference type="Proteomes" id="UP001153620"/>
    </source>
</evidence>
<keyword evidence="6 13" id="KW-1133">Transmembrane helix</keyword>
<protein>
    <submittedName>
        <fullName evidence="14">Uncharacterized protein</fullName>
    </submittedName>
</protein>
<evidence type="ECO:0000256" key="10">
    <source>
        <dbReference type="ARBA" id="ARBA00023201"/>
    </source>
</evidence>
<keyword evidence="8 12" id="KW-0406">Ion transport</keyword>
<evidence type="ECO:0000256" key="12">
    <source>
        <dbReference type="RuleBase" id="RU000679"/>
    </source>
</evidence>
<keyword evidence="5 12" id="KW-0812">Transmembrane</keyword>
<dbReference type="PRINTS" id="PR01078">
    <property type="entry name" value="AMINACHANNEL"/>
</dbReference>
<evidence type="ECO:0000256" key="2">
    <source>
        <dbReference type="ARBA" id="ARBA00007193"/>
    </source>
</evidence>
<name>A0A9N9S796_9DIPT</name>
<evidence type="ECO:0000256" key="9">
    <source>
        <dbReference type="ARBA" id="ARBA00023136"/>
    </source>
</evidence>
<dbReference type="GO" id="GO:0015280">
    <property type="term" value="F:ligand-gated sodium channel activity"/>
    <property type="evidence" value="ECO:0007669"/>
    <property type="project" value="TreeGrafter"/>
</dbReference>
<evidence type="ECO:0000256" key="4">
    <source>
        <dbReference type="ARBA" id="ARBA00022461"/>
    </source>
</evidence>
<evidence type="ECO:0000313" key="14">
    <source>
        <dbReference type="EMBL" id="CAG9810345.1"/>
    </source>
</evidence>
<keyword evidence="4 12" id="KW-0894">Sodium channel</keyword>
<evidence type="ECO:0000256" key="11">
    <source>
        <dbReference type="ARBA" id="ARBA00023303"/>
    </source>
</evidence>
<dbReference type="EMBL" id="OU895880">
    <property type="protein sequence ID" value="CAG9810345.1"/>
    <property type="molecule type" value="Genomic_DNA"/>
</dbReference>
<dbReference type="AlphaFoldDB" id="A0A9N9S796"/>
<dbReference type="Pfam" id="PF00858">
    <property type="entry name" value="ASC"/>
    <property type="match status" value="1"/>
</dbReference>
<evidence type="ECO:0000256" key="8">
    <source>
        <dbReference type="ARBA" id="ARBA00023065"/>
    </source>
</evidence>
<reference evidence="14" key="2">
    <citation type="submission" date="2022-10" db="EMBL/GenBank/DDBJ databases">
        <authorList>
            <consortium name="ENA_rothamsted_submissions"/>
            <consortium name="culmorum"/>
            <person name="King R."/>
        </authorList>
    </citation>
    <scope>NUCLEOTIDE SEQUENCE</scope>
</reference>
<organism evidence="14 15">
    <name type="scientific">Chironomus riparius</name>
    <dbReference type="NCBI Taxonomy" id="315576"/>
    <lineage>
        <taxon>Eukaryota</taxon>
        <taxon>Metazoa</taxon>
        <taxon>Ecdysozoa</taxon>
        <taxon>Arthropoda</taxon>
        <taxon>Hexapoda</taxon>
        <taxon>Insecta</taxon>
        <taxon>Pterygota</taxon>
        <taxon>Neoptera</taxon>
        <taxon>Endopterygota</taxon>
        <taxon>Diptera</taxon>
        <taxon>Nematocera</taxon>
        <taxon>Chironomoidea</taxon>
        <taxon>Chironomidae</taxon>
        <taxon>Chironominae</taxon>
        <taxon>Chironomus</taxon>
    </lineage>
</organism>
<gene>
    <name evidence="14" type="ORF">CHIRRI_LOCUS13161</name>
</gene>
<evidence type="ECO:0000256" key="6">
    <source>
        <dbReference type="ARBA" id="ARBA00022989"/>
    </source>
</evidence>
<comment type="subcellular location">
    <subcellularLocation>
        <location evidence="1">Membrane</location>
        <topology evidence="1">Multi-pass membrane protein</topology>
    </subcellularLocation>
</comment>
<dbReference type="Proteomes" id="UP001153620">
    <property type="component" value="Chromosome 4"/>
</dbReference>
<dbReference type="Gene3D" id="1.10.287.820">
    <property type="entry name" value="Acid-sensing ion channel domain"/>
    <property type="match status" value="1"/>
</dbReference>
<keyword evidence="9 13" id="KW-0472">Membrane</keyword>
<keyword evidence="3 12" id="KW-0813">Transport</keyword>
<evidence type="ECO:0000256" key="5">
    <source>
        <dbReference type="ARBA" id="ARBA00022692"/>
    </source>
</evidence>
<dbReference type="PANTHER" id="PTHR11690">
    <property type="entry name" value="AMILORIDE-SENSITIVE SODIUM CHANNEL-RELATED"/>
    <property type="match status" value="1"/>
</dbReference>
<evidence type="ECO:0000256" key="7">
    <source>
        <dbReference type="ARBA" id="ARBA00023053"/>
    </source>
</evidence>
<reference evidence="14" key="1">
    <citation type="submission" date="2022-01" db="EMBL/GenBank/DDBJ databases">
        <authorList>
            <person name="King R."/>
        </authorList>
    </citation>
    <scope>NUCLEOTIDE SEQUENCE</scope>
</reference>
<dbReference type="OrthoDB" id="6021021at2759"/>
<evidence type="ECO:0000256" key="3">
    <source>
        <dbReference type="ARBA" id="ARBA00022448"/>
    </source>
</evidence>
<dbReference type="InterPro" id="IPR001873">
    <property type="entry name" value="ENaC"/>
</dbReference>
<dbReference type="PANTHER" id="PTHR11690:SF288">
    <property type="entry name" value="AMILORIDE-SENSITIVE NA+ CHANNEL-RELATED"/>
    <property type="match status" value="1"/>
</dbReference>
<keyword evidence="11 12" id="KW-0407">Ion channel</keyword>
<keyword evidence="10 12" id="KW-0739">Sodium transport</keyword>
<evidence type="ECO:0000256" key="13">
    <source>
        <dbReference type="SAM" id="Phobius"/>
    </source>
</evidence>